<gene>
    <name evidence="1" type="ORF">PARMNEM_LOCUS11340</name>
</gene>
<organism evidence="1 2">
    <name type="scientific">Parnassius mnemosyne</name>
    <name type="common">clouded apollo</name>
    <dbReference type="NCBI Taxonomy" id="213953"/>
    <lineage>
        <taxon>Eukaryota</taxon>
        <taxon>Metazoa</taxon>
        <taxon>Ecdysozoa</taxon>
        <taxon>Arthropoda</taxon>
        <taxon>Hexapoda</taxon>
        <taxon>Insecta</taxon>
        <taxon>Pterygota</taxon>
        <taxon>Neoptera</taxon>
        <taxon>Endopterygota</taxon>
        <taxon>Lepidoptera</taxon>
        <taxon>Glossata</taxon>
        <taxon>Ditrysia</taxon>
        <taxon>Papilionoidea</taxon>
        <taxon>Papilionidae</taxon>
        <taxon>Parnassiinae</taxon>
        <taxon>Parnassini</taxon>
        <taxon>Parnassius</taxon>
        <taxon>Driopa</taxon>
    </lineage>
</organism>
<dbReference type="InterPro" id="IPR008936">
    <property type="entry name" value="Rho_GTPase_activation_prot"/>
</dbReference>
<name>A0AAV1L6M2_9NEOP</name>
<comment type="caution">
    <text evidence="1">The sequence shown here is derived from an EMBL/GenBank/DDBJ whole genome shotgun (WGS) entry which is preliminary data.</text>
</comment>
<protein>
    <submittedName>
        <fullName evidence="1">Uncharacterized protein</fullName>
    </submittedName>
</protein>
<dbReference type="PANTHER" id="PTHR47331:SF1">
    <property type="entry name" value="GAG-LIKE PROTEIN"/>
    <property type="match status" value="1"/>
</dbReference>
<evidence type="ECO:0000313" key="1">
    <source>
        <dbReference type="EMBL" id="CAK1591056.1"/>
    </source>
</evidence>
<dbReference type="PANTHER" id="PTHR47331">
    <property type="entry name" value="PHD-TYPE DOMAIN-CONTAINING PROTEIN"/>
    <property type="match status" value="1"/>
</dbReference>
<dbReference type="Proteomes" id="UP001314205">
    <property type="component" value="Unassembled WGS sequence"/>
</dbReference>
<proteinExistence type="predicted"/>
<dbReference type="AlphaFoldDB" id="A0AAV1L6M2"/>
<reference evidence="1 2" key="1">
    <citation type="submission" date="2023-11" db="EMBL/GenBank/DDBJ databases">
        <authorList>
            <person name="Hedman E."/>
            <person name="Englund M."/>
            <person name="Stromberg M."/>
            <person name="Nyberg Akerstrom W."/>
            <person name="Nylinder S."/>
            <person name="Jareborg N."/>
            <person name="Kallberg Y."/>
            <person name="Kronander E."/>
        </authorList>
    </citation>
    <scope>NUCLEOTIDE SEQUENCE [LARGE SCALE GENOMIC DNA]</scope>
</reference>
<dbReference type="EMBL" id="CAVLGL010000086">
    <property type="protein sequence ID" value="CAK1591056.1"/>
    <property type="molecule type" value="Genomic_DNA"/>
</dbReference>
<dbReference type="SUPFAM" id="SSF48350">
    <property type="entry name" value="GTPase activation domain, GAP"/>
    <property type="match status" value="1"/>
</dbReference>
<keyword evidence="2" id="KW-1185">Reference proteome</keyword>
<accession>A0AAV1L6M2</accession>
<sequence>MGKFCACSSSSITYCRKRLCLVLTVSVNSLEQSIVRWQAELVFGPASEHLHILVKNNTGRRVDGRFLTRLPFLDSRPPLGQSRTLAEERLFSMERRMRRDPAFRDKYVEFMREYQELGHMSPSNFDWRSQEHYFLPHHAVLRTPGSKIRVGFDGSAPSSNSVSLNQCLHSGPKLIKDISDILTYLLRHQVVFVADIQMMEPLMLTTRDRKSAEFTLKQYLFRQRATLHGLEERVFRELPKIVYCICERLLKLCGCHQAAGQDFRVRNRPFYKTFLAYKLKKNKPPDPVTPEEIPAGHVTTLPMVEWRDPVEEDVERSLESVSTITGSSSGGSIPAVDIHKAFILDHQSLPDEKQKYLKQLRNEINQSREAMDKIYDEEDPMVLSGLLLEWLDGLKQPVLNREDLSLIVARANNAEHCIMALQMEDILLIEYLLRFIIRLRPLAANKKIDIIKRLLASLTHQTILIGGTFLPSGRDFPRLRDGTCSQVINFMLRMIVEIQKDILKPGRDDTDVVIPPRRLRIKAWK</sequence>
<evidence type="ECO:0000313" key="2">
    <source>
        <dbReference type="Proteomes" id="UP001314205"/>
    </source>
</evidence>